<sequence length="38" mass="4342">MSSMKENKKIILLLLLFFLLIRVGVAILMSQKDFEGDS</sequence>
<dbReference type="EMBL" id="BARS01013364">
    <property type="protein sequence ID" value="GAF96067.1"/>
    <property type="molecule type" value="Genomic_DNA"/>
</dbReference>
<comment type="caution">
    <text evidence="1">The sequence shown here is derived from an EMBL/GenBank/DDBJ whole genome shotgun (WGS) entry which is preliminary data.</text>
</comment>
<accession>X0U6T0</accession>
<evidence type="ECO:0000313" key="1">
    <source>
        <dbReference type="EMBL" id="GAF96067.1"/>
    </source>
</evidence>
<gene>
    <name evidence="1" type="ORF">S01H1_23254</name>
</gene>
<reference evidence="1" key="1">
    <citation type="journal article" date="2014" name="Front. Microbiol.">
        <title>High frequency of phylogenetically diverse reductive dehalogenase-homologous genes in deep subseafloor sedimentary metagenomes.</title>
        <authorList>
            <person name="Kawai M."/>
            <person name="Futagami T."/>
            <person name="Toyoda A."/>
            <person name="Takaki Y."/>
            <person name="Nishi S."/>
            <person name="Hori S."/>
            <person name="Arai W."/>
            <person name="Tsubouchi T."/>
            <person name="Morono Y."/>
            <person name="Uchiyama I."/>
            <person name="Ito T."/>
            <person name="Fujiyama A."/>
            <person name="Inagaki F."/>
            <person name="Takami H."/>
        </authorList>
    </citation>
    <scope>NUCLEOTIDE SEQUENCE</scope>
    <source>
        <strain evidence="1">Expedition CK06-06</strain>
    </source>
</reference>
<organism evidence="1">
    <name type="scientific">marine sediment metagenome</name>
    <dbReference type="NCBI Taxonomy" id="412755"/>
    <lineage>
        <taxon>unclassified sequences</taxon>
        <taxon>metagenomes</taxon>
        <taxon>ecological metagenomes</taxon>
    </lineage>
</organism>
<proteinExistence type="predicted"/>
<dbReference type="AlphaFoldDB" id="X0U6T0"/>
<feature type="non-terminal residue" evidence="1">
    <location>
        <position position="38"/>
    </location>
</feature>
<protein>
    <submittedName>
        <fullName evidence="1">Uncharacterized protein</fullName>
    </submittedName>
</protein>
<name>X0U6T0_9ZZZZ</name>